<comment type="caution">
    <text evidence="1">The sequence shown here is derived from an EMBL/GenBank/DDBJ whole genome shotgun (WGS) entry which is preliminary data.</text>
</comment>
<dbReference type="AlphaFoldDB" id="A0ABD3RWR4"/>
<dbReference type="EMBL" id="JALLPB020000137">
    <property type="protein sequence ID" value="KAL3816676.1"/>
    <property type="molecule type" value="Genomic_DNA"/>
</dbReference>
<name>A0ABD3RWR4_9STRA</name>
<evidence type="ECO:0000313" key="1">
    <source>
        <dbReference type="EMBL" id="KAL3816676.1"/>
    </source>
</evidence>
<proteinExistence type="predicted"/>
<dbReference type="Proteomes" id="UP001530377">
    <property type="component" value="Unassembled WGS sequence"/>
</dbReference>
<gene>
    <name evidence="1" type="ORF">ACHAXA_003866</name>
</gene>
<protein>
    <submittedName>
        <fullName evidence="1">Uncharacterized protein</fullName>
    </submittedName>
</protein>
<keyword evidence="2" id="KW-1185">Reference proteome</keyword>
<accession>A0ABD3RWR4</accession>
<organism evidence="1 2">
    <name type="scientific">Cyclostephanos tholiformis</name>
    <dbReference type="NCBI Taxonomy" id="382380"/>
    <lineage>
        <taxon>Eukaryota</taxon>
        <taxon>Sar</taxon>
        <taxon>Stramenopiles</taxon>
        <taxon>Ochrophyta</taxon>
        <taxon>Bacillariophyta</taxon>
        <taxon>Coscinodiscophyceae</taxon>
        <taxon>Thalassiosirophycidae</taxon>
        <taxon>Stephanodiscales</taxon>
        <taxon>Stephanodiscaceae</taxon>
        <taxon>Cyclostephanos</taxon>
    </lineage>
</organism>
<reference evidence="1 2" key="1">
    <citation type="submission" date="2024-10" db="EMBL/GenBank/DDBJ databases">
        <title>Updated reference genomes for cyclostephanoid diatoms.</title>
        <authorList>
            <person name="Roberts W.R."/>
            <person name="Alverson A.J."/>
        </authorList>
    </citation>
    <scope>NUCLEOTIDE SEQUENCE [LARGE SCALE GENOMIC DNA]</scope>
    <source>
        <strain evidence="1 2">AJA228-03</strain>
    </source>
</reference>
<sequence>MMANVEKKLVHVKLAPGVDPSDLKQYGSATPLCSVPYDTLKELSAAEPGLPDLAL</sequence>
<evidence type="ECO:0000313" key="2">
    <source>
        <dbReference type="Proteomes" id="UP001530377"/>
    </source>
</evidence>